<keyword evidence="5" id="KW-0653">Protein transport</keyword>
<evidence type="ECO:0000313" key="10">
    <source>
        <dbReference type="EMBL" id="KAK9043921.1"/>
    </source>
</evidence>
<keyword evidence="6" id="KW-0333">Golgi apparatus</keyword>
<comment type="caution">
    <text evidence="10">The sequence shown here is derived from an EMBL/GenBank/DDBJ whole genome shotgun (WGS) entry which is preliminary data.</text>
</comment>
<feature type="compositionally biased region" description="Polar residues" evidence="9">
    <location>
        <begin position="115"/>
        <end position="131"/>
    </location>
</feature>
<evidence type="ECO:0000256" key="6">
    <source>
        <dbReference type="ARBA" id="ARBA00023034"/>
    </source>
</evidence>
<sequence>MEHPPLAVFVNGVSAAMNELRPCAPVSLKNVLAQELIKGLQAVSDSLLRYNATRMLREDESGLFLSLCRAFIEVVFPHCATCFGRCYSGGATLIMDAKSLYDGVGRLLTMSSSKELPKSVSNGEGKSTSENGDLPHQPAVVENGGESTVENADGKEEENPISDTDEKIGAAS</sequence>
<dbReference type="InterPro" id="IPR007255">
    <property type="entry name" value="COG8"/>
</dbReference>
<reference evidence="10 11" key="1">
    <citation type="journal article" date="2024" name="G3 (Bethesda)">
        <title>Genome assembly of Hibiscus sabdariffa L. provides insights into metabolisms of medicinal natural products.</title>
        <authorList>
            <person name="Kim T."/>
        </authorList>
    </citation>
    <scope>NUCLEOTIDE SEQUENCE [LARGE SCALE GENOMIC DNA]</scope>
    <source>
        <strain evidence="10">TK-2024</strain>
        <tissue evidence="10">Old leaves</tissue>
    </source>
</reference>
<evidence type="ECO:0000256" key="9">
    <source>
        <dbReference type="SAM" id="MobiDB-lite"/>
    </source>
</evidence>
<evidence type="ECO:0000256" key="3">
    <source>
        <dbReference type="ARBA" id="ARBA00020983"/>
    </source>
</evidence>
<evidence type="ECO:0000313" key="11">
    <source>
        <dbReference type="Proteomes" id="UP001396334"/>
    </source>
</evidence>
<dbReference type="EMBL" id="JBBPBN010000003">
    <property type="protein sequence ID" value="KAK9043921.1"/>
    <property type="molecule type" value="Genomic_DNA"/>
</dbReference>
<evidence type="ECO:0000256" key="7">
    <source>
        <dbReference type="ARBA" id="ARBA00023136"/>
    </source>
</evidence>
<feature type="compositionally biased region" description="Basic and acidic residues" evidence="9">
    <location>
        <begin position="152"/>
        <end position="172"/>
    </location>
</feature>
<organism evidence="10 11">
    <name type="scientific">Hibiscus sabdariffa</name>
    <name type="common">roselle</name>
    <dbReference type="NCBI Taxonomy" id="183260"/>
    <lineage>
        <taxon>Eukaryota</taxon>
        <taxon>Viridiplantae</taxon>
        <taxon>Streptophyta</taxon>
        <taxon>Embryophyta</taxon>
        <taxon>Tracheophyta</taxon>
        <taxon>Spermatophyta</taxon>
        <taxon>Magnoliopsida</taxon>
        <taxon>eudicotyledons</taxon>
        <taxon>Gunneridae</taxon>
        <taxon>Pentapetalae</taxon>
        <taxon>rosids</taxon>
        <taxon>malvids</taxon>
        <taxon>Malvales</taxon>
        <taxon>Malvaceae</taxon>
        <taxon>Malvoideae</taxon>
        <taxon>Hibiscus</taxon>
    </lineage>
</organism>
<keyword evidence="11" id="KW-1185">Reference proteome</keyword>
<comment type="similarity">
    <text evidence="2">Belongs to the COG8 family.</text>
</comment>
<evidence type="ECO:0000256" key="8">
    <source>
        <dbReference type="ARBA" id="ARBA00031347"/>
    </source>
</evidence>
<dbReference type="PANTHER" id="PTHR21311">
    <property type="entry name" value="CONSERVED OLIGOMERIC GOLGI COMPLEX COMPONENT 8"/>
    <property type="match status" value="1"/>
</dbReference>
<proteinExistence type="inferred from homology"/>
<accession>A0ABR2U2G8</accession>
<feature type="region of interest" description="Disordered" evidence="9">
    <location>
        <begin position="115"/>
        <end position="172"/>
    </location>
</feature>
<gene>
    <name evidence="10" type="ORF">V6N11_072244</name>
</gene>
<comment type="subcellular location">
    <subcellularLocation>
        <location evidence="1">Golgi apparatus membrane</location>
        <topology evidence="1">Peripheral membrane protein</topology>
    </subcellularLocation>
</comment>
<protein>
    <recommendedName>
        <fullName evidence="3">Conserved oligomeric Golgi complex subunit 8</fullName>
    </recommendedName>
    <alternativeName>
        <fullName evidence="8">Component of oligomeric Golgi complex 8</fullName>
    </alternativeName>
</protein>
<keyword evidence="4" id="KW-0813">Transport</keyword>
<evidence type="ECO:0000256" key="4">
    <source>
        <dbReference type="ARBA" id="ARBA00022448"/>
    </source>
</evidence>
<evidence type="ECO:0000256" key="1">
    <source>
        <dbReference type="ARBA" id="ARBA00004395"/>
    </source>
</evidence>
<evidence type="ECO:0000256" key="2">
    <source>
        <dbReference type="ARBA" id="ARBA00006419"/>
    </source>
</evidence>
<keyword evidence="7" id="KW-0472">Membrane</keyword>
<dbReference type="PANTHER" id="PTHR21311:SF0">
    <property type="entry name" value="CONSERVED OLIGOMERIC GOLGI COMPLEX SUBUNIT 8"/>
    <property type="match status" value="1"/>
</dbReference>
<dbReference type="Proteomes" id="UP001396334">
    <property type="component" value="Unassembled WGS sequence"/>
</dbReference>
<name>A0ABR2U2G8_9ROSI</name>
<evidence type="ECO:0000256" key="5">
    <source>
        <dbReference type="ARBA" id="ARBA00022927"/>
    </source>
</evidence>